<dbReference type="Pfam" id="PF03819">
    <property type="entry name" value="MazG"/>
    <property type="match status" value="2"/>
</dbReference>
<dbReference type="InterPro" id="IPR011551">
    <property type="entry name" value="NTP_PyrPHydrolase_MazG"/>
</dbReference>
<accession>A0A3B0V5T2</accession>
<dbReference type="GO" id="GO:0046076">
    <property type="term" value="P:dTTP catabolic process"/>
    <property type="evidence" value="ECO:0007669"/>
    <property type="project" value="TreeGrafter"/>
</dbReference>
<dbReference type="CDD" id="cd11723">
    <property type="entry name" value="YabN_N_like"/>
    <property type="match status" value="1"/>
</dbReference>
<keyword evidence="4" id="KW-0378">Hydrolase</keyword>
<protein>
    <submittedName>
        <fullName evidence="4">Possible tetrapyrrole methyltransferase domain / Nucleoside triphosphate pyrophosphohydrolase MazG</fullName>
        <ecNumber evidence="4">3.6.1.8</ecNumber>
    </submittedName>
</protein>
<dbReference type="InterPro" id="IPR035013">
    <property type="entry name" value="YabN_N"/>
</dbReference>
<dbReference type="GO" id="GO:0046061">
    <property type="term" value="P:dATP catabolic process"/>
    <property type="evidence" value="ECO:0007669"/>
    <property type="project" value="TreeGrafter"/>
</dbReference>
<evidence type="ECO:0000259" key="2">
    <source>
        <dbReference type="Pfam" id="PF00590"/>
    </source>
</evidence>
<dbReference type="Pfam" id="PF00590">
    <property type="entry name" value="TP_methylase"/>
    <property type="match status" value="1"/>
</dbReference>
<dbReference type="Gene3D" id="1.10.287.1080">
    <property type="entry name" value="MazG-like"/>
    <property type="match status" value="2"/>
</dbReference>
<evidence type="ECO:0000256" key="1">
    <source>
        <dbReference type="SAM" id="Coils"/>
    </source>
</evidence>
<dbReference type="InterPro" id="IPR000878">
    <property type="entry name" value="4pyrrol_Mease"/>
</dbReference>
<evidence type="ECO:0000313" key="4">
    <source>
        <dbReference type="EMBL" id="VAW38321.1"/>
    </source>
</evidence>
<dbReference type="PANTHER" id="PTHR30522">
    <property type="entry name" value="NUCLEOSIDE TRIPHOSPHATE PYROPHOSPHOHYDROLASE"/>
    <property type="match status" value="1"/>
</dbReference>
<dbReference type="GO" id="GO:0006950">
    <property type="term" value="P:response to stress"/>
    <property type="evidence" value="ECO:0007669"/>
    <property type="project" value="UniProtKB-ARBA"/>
</dbReference>
<dbReference type="CDD" id="cd11528">
    <property type="entry name" value="NTP-PPase_MazG_Nterm"/>
    <property type="match status" value="1"/>
</dbReference>
<gene>
    <name evidence="4" type="ORF">MNBD_CHLOROFLEXI01-224</name>
</gene>
<feature type="domain" description="NTP pyrophosphohydrolase MazG-like" evidence="3">
    <location>
        <begin position="392"/>
        <end position="443"/>
    </location>
</feature>
<dbReference type="CDD" id="cd11529">
    <property type="entry name" value="NTP-PPase_MazG_Cterm"/>
    <property type="match status" value="1"/>
</dbReference>
<sequence length="480" mass="53368">MITVVGLGPGNGRFLTRAAWDVLRQAELVYLRTERHPAVADLPESVTRHSFDAVYDAADNFEAVYDTIVAELLQRAQQSPIIYAVPGHPFVGESTVTKLVAEAEILGIPVKIVAGLSFVEPCLTAVRQDGMEGVQIFDGIELTQYHYPPVNPDFPLLLGQVYSRMLASELKLLLTAVYPDEHPVTLIHQAGDDDQTIEQIPLYAIDRSTQVSHLTSLFIPPLPQPSTLAALAETVAVLRSPEGCPWDQEQTPQSLRSGFLEEASEVLDALDANDVKGIREELGDVFYHLVMQAQMAREAEEFRLTDVLAGIEAKLKYRHPHVWGDWQVADSVEVVQNWETLKAQEKSDRSSSLVDNIPAALPALAQSQKIQARVRLVGFDWPTIEGVYEKLQEEVAELRQAETAVHRAEELGDLLFVTVNLAKWMDIDAESALREANLKFSHRFRALEQLAAARQLSLSKMGLDALEALWQEVKGKLIDD</sequence>
<feature type="coiled-coil region" evidence="1">
    <location>
        <begin position="384"/>
        <end position="411"/>
    </location>
</feature>
<dbReference type="InterPro" id="IPR048011">
    <property type="entry name" value="NTP-PPase_MazG-like_C"/>
</dbReference>
<dbReference type="InterPro" id="IPR048015">
    <property type="entry name" value="NTP-PPase_MazG-like_N"/>
</dbReference>
<dbReference type="InterPro" id="IPR014777">
    <property type="entry name" value="4pyrrole_Mease_sub1"/>
</dbReference>
<dbReference type="GO" id="GO:0046081">
    <property type="term" value="P:dUTP catabolic process"/>
    <property type="evidence" value="ECO:0007669"/>
    <property type="project" value="TreeGrafter"/>
</dbReference>
<dbReference type="GO" id="GO:0046047">
    <property type="term" value="P:TTP catabolic process"/>
    <property type="evidence" value="ECO:0007669"/>
    <property type="project" value="TreeGrafter"/>
</dbReference>
<name>A0A3B0V5T2_9ZZZZ</name>
<dbReference type="PANTHER" id="PTHR30522:SF0">
    <property type="entry name" value="NUCLEOSIDE TRIPHOSPHATE PYROPHOSPHOHYDROLASE"/>
    <property type="match status" value="1"/>
</dbReference>
<feature type="domain" description="NTP pyrophosphohydrolase MazG-like" evidence="3">
    <location>
        <begin position="250"/>
        <end position="323"/>
    </location>
</feature>
<dbReference type="FunFam" id="1.10.287.1080:FF:000001">
    <property type="entry name" value="Nucleoside triphosphate pyrophosphohydrolase"/>
    <property type="match status" value="1"/>
</dbReference>
<dbReference type="EC" id="3.6.1.8" evidence="4"/>
<dbReference type="NCBIfam" id="TIGR00444">
    <property type="entry name" value="mazG"/>
    <property type="match status" value="1"/>
</dbReference>
<dbReference type="InterPro" id="IPR004518">
    <property type="entry name" value="MazG-like_dom"/>
</dbReference>
<proteinExistence type="predicted"/>
<keyword evidence="4" id="KW-0808">Transferase</keyword>
<dbReference type="GO" id="GO:0006203">
    <property type="term" value="P:dGTP catabolic process"/>
    <property type="evidence" value="ECO:0007669"/>
    <property type="project" value="TreeGrafter"/>
</dbReference>
<dbReference type="AlphaFoldDB" id="A0A3B0V5T2"/>
<organism evidence="4">
    <name type="scientific">hydrothermal vent metagenome</name>
    <dbReference type="NCBI Taxonomy" id="652676"/>
    <lineage>
        <taxon>unclassified sequences</taxon>
        <taxon>metagenomes</taxon>
        <taxon>ecological metagenomes</taxon>
    </lineage>
</organism>
<dbReference type="GO" id="GO:0032259">
    <property type="term" value="P:methylation"/>
    <property type="evidence" value="ECO:0007669"/>
    <property type="project" value="UniProtKB-KW"/>
</dbReference>
<dbReference type="SUPFAM" id="SSF101386">
    <property type="entry name" value="all-alpha NTP pyrophosphatases"/>
    <property type="match status" value="2"/>
</dbReference>
<dbReference type="InterPro" id="IPR035996">
    <property type="entry name" value="4pyrrol_Methylase_sf"/>
</dbReference>
<dbReference type="SUPFAM" id="SSF53790">
    <property type="entry name" value="Tetrapyrrole methylase"/>
    <property type="match status" value="1"/>
</dbReference>
<keyword evidence="4" id="KW-0489">Methyltransferase</keyword>
<keyword evidence="1" id="KW-0175">Coiled coil</keyword>
<dbReference type="EMBL" id="UOEU01000703">
    <property type="protein sequence ID" value="VAW38321.1"/>
    <property type="molecule type" value="Genomic_DNA"/>
</dbReference>
<feature type="domain" description="Tetrapyrrole methylase" evidence="2">
    <location>
        <begin position="1"/>
        <end position="204"/>
    </location>
</feature>
<evidence type="ECO:0000259" key="3">
    <source>
        <dbReference type="Pfam" id="PF03819"/>
    </source>
</evidence>
<dbReference type="GO" id="GO:0047693">
    <property type="term" value="F:ATP diphosphatase activity"/>
    <property type="evidence" value="ECO:0007669"/>
    <property type="project" value="UniProtKB-EC"/>
</dbReference>
<dbReference type="GO" id="GO:0046052">
    <property type="term" value="P:UTP catabolic process"/>
    <property type="evidence" value="ECO:0007669"/>
    <property type="project" value="TreeGrafter"/>
</dbReference>
<reference evidence="4" key="1">
    <citation type="submission" date="2018-06" db="EMBL/GenBank/DDBJ databases">
        <authorList>
            <person name="Zhirakovskaya E."/>
        </authorList>
    </citation>
    <scope>NUCLEOTIDE SEQUENCE</scope>
</reference>
<dbReference type="NCBIfam" id="NF007113">
    <property type="entry name" value="PRK09562.1"/>
    <property type="match status" value="1"/>
</dbReference>
<dbReference type="Gene3D" id="3.40.1010.10">
    <property type="entry name" value="Cobalt-precorrin-4 Transmethylase, Domain 1"/>
    <property type="match status" value="1"/>
</dbReference>
<dbReference type="GO" id="GO:0008168">
    <property type="term" value="F:methyltransferase activity"/>
    <property type="evidence" value="ECO:0007669"/>
    <property type="project" value="UniProtKB-KW"/>
</dbReference>